<comment type="caution">
    <text evidence="1">The sequence shown here is derived from an EMBL/GenBank/DDBJ whole genome shotgun (WGS) entry which is preliminary data.</text>
</comment>
<dbReference type="Proteomes" id="UP001283341">
    <property type="component" value="Unassembled WGS sequence"/>
</dbReference>
<evidence type="ECO:0000313" key="2">
    <source>
        <dbReference type="Proteomes" id="UP001283341"/>
    </source>
</evidence>
<accession>A0AAE0M2P5</accession>
<protein>
    <submittedName>
        <fullName evidence="1">Uncharacterized protein</fullName>
    </submittedName>
</protein>
<dbReference type="EMBL" id="JAUEDM010000005">
    <property type="protein sequence ID" value="KAK3315739.1"/>
    <property type="molecule type" value="Genomic_DNA"/>
</dbReference>
<name>A0AAE0M2P5_9PEZI</name>
<proteinExistence type="predicted"/>
<reference evidence="1" key="2">
    <citation type="submission" date="2023-06" db="EMBL/GenBank/DDBJ databases">
        <authorList>
            <consortium name="Lawrence Berkeley National Laboratory"/>
            <person name="Haridas S."/>
            <person name="Hensen N."/>
            <person name="Bonometti L."/>
            <person name="Westerberg I."/>
            <person name="Brannstrom I.O."/>
            <person name="Guillou S."/>
            <person name="Cros-Aarteil S."/>
            <person name="Calhoun S."/>
            <person name="Kuo A."/>
            <person name="Mondo S."/>
            <person name="Pangilinan J."/>
            <person name="Riley R."/>
            <person name="Labutti K."/>
            <person name="Andreopoulos B."/>
            <person name="Lipzen A."/>
            <person name="Chen C."/>
            <person name="Yanf M."/>
            <person name="Daum C."/>
            <person name="Ng V."/>
            <person name="Clum A."/>
            <person name="Steindorff A."/>
            <person name="Ohm R."/>
            <person name="Martin F."/>
            <person name="Silar P."/>
            <person name="Natvig D."/>
            <person name="Lalanne C."/>
            <person name="Gautier V."/>
            <person name="Ament-Velasquez S.L."/>
            <person name="Kruys A."/>
            <person name="Hutchinson M.I."/>
            <person name="Powell A.J."/>
            <person name="Barry K."/>
            <person name="Miller A.N."/>
            <person name="Grigoriev I.V."/>
            <person name="Debuchy R."/>
            <person name="Gladieux P."/>
            <person name="Thoren M.H."/>
            <person name="Johannesson H."/>
        </authorList>
    </citation>
    <scope>NUCLEOTIDE SEQUENCE</scope>
    <source>
        <strain evidence="1">CBS 118394</strain>
    </source>
</reference>
<dbReference type="AlphaFoldDB" id="A0AAE0M2P5"/>
<reference evidence="1" key="1">
    <citation type="journal article" date="2023" name="Mol. Phylogenet. Evol.">
        <title>Genome-scale phylogeny and comparative genomics of the fungal order Sordariales.</title>
        <authorList>
            <person name="Hensen N."/>
            <person name="Bonometti L."/>
            <person name="Westerberg I."/>
            <person name="Brannstrom I.O."/>
            <person name="Guillou S."/>
            <person name="Cros-Aarteil S."/>
            <person name="Calhoun S."/>
            <person name="Haridas S."/>
            <person name="Kuo A."/>
            <person name="Mondo S."/>
            <person name="Pangilinan J."/>
            <person name="Riley R."/>
            <person name="LaButti K."/>
            <person name="Andreopoulos B."/>
            <person name="Lipzen A."/>
            <person name="Chen C."/>
            <person name="Yan M."/>
            <person name="Daum C."/>
            <person name="Ng V."/>
            <person name="Clum A."/>
            <person name="Steindorff A."/>
            <person name="Ohm R.A."/>
            <person name="Martin F."/>
            <person name="Silar P."/>
            <person name="Natvig D.O."/>
            <person name="Lalanne C."/>
            <person name="Gautier V."/>
            <person name="Ament-Velasquez S.L."/>
            <person name="Kruys A."/>
            <person name="Hutchinson M.I."/>
            <person name="Powell A.J."/>
            <person name="Barry K."/>
            <person name="Miller A.N."/>
            <person name="Grigoriev I.V."/>
            <person name="Debuchy R."/>
            <person name="Gladieux P."/>
            <person name="Hiltunen Thoren M."/>
            <person name="Johannesson H."/>
        </authorList>
    </citation>
    <scope>NUCLEOTIDE SEQUENCE</scope>
    <source>
        <strain evidence="1">CBS 118394</strain>
    </source>
</reference>
<gene>
    <name evidence="1" type="ORF">B0H66DRAFT_534008</name>
</gene>
<evidence type="ECO:0000313" key="1">
    <source>
        <dbReference type="EMBL" id="KAK3315739.1"/>
    </source>
</evidence>
<organism evidence="1 2">
    <name type="scientific">Apodospora peruviana</name>
    <dbReference type="NCBI Taxonomy" id="516989"/>
    <lineage>
        <taxon>Eukaryota</taxon>
        <taxon>Fungi</taxon>
        <taxon>Dikarya</taxon>
        <taxon>Ascomycota</taxon>
        <taxon>Pezizomycotina</taxon>
        <taxon>Sordariomycetes</taxon>
        <taxon>Sordariomycetidae</taxon>
        <taxon>Sordariales</taxon>
        <taxon>Lasiosphaeriaceae</taxon>
        <taxon>Apodospora</taxon>
    </lineage>
</organism>
<keyword evidence="2" id="KW-1185">Reference proteome</keyword>
<sequence>MRSRGDVARHAVQELEVYECWSPNTELVSPANADDLFPARWYDIMAEEIGISLSPRDARGPPDTFVSASALPLAEPKPPQVSNSVRAVGARLRPHLKQLPSGTCLQSLECLTLTHLPTMDWETTKDLVNLIFACPVFETAVIIWHPHGILSPPHTDEAPGYGKWIAYAPLPHELIGCLGVCKDTLRNLVLDRIYSNRGHGERGAVEDGSREQRRTQAVMGDIDTANVTLKDFEKVETLSINDKAFWHQHRYLPTSSARGRSLVDLLPKSLRRLYLGYQCSQAEEEPTLEDVSSEFDEAGVKFSWVEDTVDLCGLANEVEAGAKISGLLLREYLTRTGDASE</sequence>